<feature type="region of interest" description="Disordered" evidence="1">
    <location>
        <begin position="23"/>
        <end position="53"/>
    </location>
</feature>
<evidence type="ECO:0000313" key="3">
    <source>
        <dbReference type="Proteomes" id="UP001359485"/>
    </source>
</evidence>
<dbReference type="EMBL" id="JAWJWF010000004">
    <property type="protein sequence ID" value="KAK6633818.1"/>
    <property type="molecule type" value="Genomic_DNA"/>
</dbReference>
<evidence type="ECO:0000313" key="2">
    <source>
        <dbReference type="EMBL" id="KAK6633818.1"/>
    </source>
</evidence>
<feature type="compositionally biased region" description="Basic residues" evidence="1">
    <location>
        <begin position="39"/>
        <end position="50"/>
    </location>
</feature>
<keyword evidence="3" id="KW-1185">Reference proteome</keyword>
<protein>
    <submittedName>
        <fullName evidence="2">Uncharacterized protein</fullName>
    </submittedName>
</protein>
<accession>A0ABR1B2T4</accession>
<comment type="caution">
    <text evidence="2">The sequence shown here is derived from an EMBL/GenBank/DDBJ whole genome shotgun (WGS) entry which is preliminary data.</text>
</comment>
<proteinExistence type="predicted"/>
<name>A0ABR1B2T4_POLSC</name>
<sequence length="68" mass="7705">MSPSNVKLFSLFFQCTGESNEWNGGKSQTMKDGKVWGSPKKKRKKKKKATRTSSKILSIKKTKIALRD</sequence>
<reference evidence="2 3" key="1">
    <citation type="submission" date="2023-09" db="EMBL/GenBank/DDBJ databases">
        <title>Genomes of two closely related lineages of the louse Polyplax serrata with different host specificities.</title>
        <authorList>
            <person name="Martinu J."/>
            <person name="Tarabai H."/>
            <person name="Stefka J."/>
            <person name="Hypsa V."/>
        </authorList>
    </citation>
    <scope>NUCLEOTIDE SEQUENCE [LARGE SCALE GENOMIC DNA]</scope>
    <source>
        <strain evidence="2">98ZLc_SE</strain>
    </source>
</reference>
<organism evidence="2 3">
    <name type="scientific">Polyplax serrata</name>
    <name type="common">Common mouse louse</name>
    <dbReference type="NCBI Taxonomy" id="468196"/>
    <lineage>
        <taxon>Eukaryota</taxon>
        <taxon>Metazoa</taxon>
        <taxon>Ecdysozoa</taxon>
        <taxon>Arthropoda</taxon>
        <taxon>Hexapoda</taxon>
        <taxon>Insecta</taxon>
        <taxon>Pterygota</taxon>
        <taxon>Neoptera</taxon>
        <taxon>Paraneoptera</taxon>
        <taxon>Psocodea</taxon>
        <taxon>Troctomorpha</taxon>
        <taxon>Phthiraptera</taxon>
        <taxon>Anoplura</taxon>
        <taxon>Polyplacidae</taxon>
        <taxon>Polyplax</taxon>
    </lineage>
</organism>
<gene>
    <name evidence="2" type="ORF">RUM44_004425</name>
</gene>
<dbReference type="Proteomes" id="UP001359485">
    <property type="component" value="Unassembled WGS sequence"/>
</dbReference>
<evidence type="ECO:0000256" key="1">
    <source>
        <dbReference type="SAM" id="MobiDB-lite"/>
    </source>
</evidence>